<keyword evidence="7 14" id="KW-0165">Cleavage on pair of basic residues</keyword>
<comment type="function">
    <text evidence="14">Component of the zona pellucida, an extracellular matrix surrounding oocytes which mediates sperm binding, induction of the acrosome reaction and prevents post-fertilization polyspermy. The zona pellucida is composed of 3 to 4 glycoproteins, ZP1, ZP2, ZP3, and ZP4. ZP3 is essential for sperm binding and zona matrix formation.</text>
</comment>
<evidence type="ECO:0000256" key="14">
    <source>
        <dbReference type="RuleBase" id="RU367066"/>
    </source>
</evidence>
<dbReference type="GO" id="GO:2000344">
    <property type="term" value="P:positive regulation of acrosome reaction"/>
    <property type="evidence" value="ECO:0007669"/>
    <property type="project" value="UniProtKB-UniRule"/>
</dbReference>
<keyword evidence="10 14" id="KW-1133">Transmembrane helix</keyword>
<evidence type="ECO:0000256" key="1">
    <source>
        <dbReference type="ARBA" id="ARBA00004498"/>
    </source>
</evidence>
<evidence type="ECO:0000259" key="15">
    <source>
        <dbReference type="PROSITE" id="PS51034"/>
    </source>
</evidence>
<keyword evidence="17" id="KW-1185">Reference proteome</keyword>
<comment type="domain">
    <text evidence="14">The ZP domain is involved in the polymerization of the ZP proteins to form the zona pellucida.</text>
</comment>
<evidence type="ECO:0000256" key="8">
    <source>
        <dbReference type="ARBA" id="ARBA00022692"/>
    </source>
</evidence>
<evidence type="ECO:0000256" key="7">
    <source>
        <dbReference type="ARBA" id="ARBA00022685"/>
    </source>
</evidence>
<evidence type="ECO:0000256" key="2">
    <source>
        <dbReference type="ARBA" id="ARBA00006735"/>
    </source>
</evidence>
<dbReference type="PANTHER" id="PTHR11576:SF2">
    <property type="entry name" value="ZONA PELLUCIDA SPERM-BINDING PROTEIN 3"/>
    <property type="match status" value="1"/>
</dbReference>
<feature type="transmembrane region" description="Helical" evidence="14">
    <location>
        <begin position="433"/>
        <end position="457"/>
    </location>
</feature>
<dbReference type="FunFam" id="2.60.40.4100:FF:000002">
    <property type="entry name" value="Zona pellucida sperm-binding protein 3"/>
    <property type="match status" value="1"/>
</dbReference>
<evidence type="ECO:0000313" key="16">
    <source>
        <dbReference type="EMBL" id="KAG9344123.1"/>
    </source>
</evidence>
<dbReference type="PANTHER" id="PTHR11576">
    <property type="entry name" value="ZONA PELLUCIDA SPERM-BINDING PROTEIN 3"/>
    <property type="match status" value="1"/>
</dbReference>
<dbReference type="GO" id="GO:0035804">
    <property type="term" value="F:structural constituent of egg coat"/>
    <property type="evidence" value="ECO:0007669"/>
    <property type="project" value="UniProtKB-UniRule"/>
</dbReference>
<dbReference type="GO" id="GO:0035805">
    <property type="term" value="C:egg coat"/>
    <property type="evidence" value="ECO:0007669"/>
    <property type="project" value="UniProtKB-SubCell"/>
</dbReference>
<feature type="signal peptide" evidence="14">
    <location>
        <begin position="1"/>
        <end position="21"/>
    </location>
</feature>
<evidence type="ECO:0000256" key="6">
    <source>
        <dbReference type="ARBA" id="ARBA00022530"/>
    </source>
</evidence>
<dbReference type="FunFam" id="2.60.40.3210:FF:000001">
    <property type="entry name" value="Zona pellucida sperm-binding protein 3"/>
    <property type="match status" value="1"/>
</dbReference>
<dbReference type="Pfam" id="PF23344">
    <property type="entry name" value="ZP-N"/>
    <property type="match status" value="1"/>
</dbReference>
<organism evidence="16 17">
    <name type="scientific">Albula glossodonta</name>
    <name type="common">roundjaw bonefish</name>
    <dbReference type="NCBI Taxonomy" id="121402"/>
    <lineage>
        <taxon>Eukaryota</taxon>
        <taxon>Metazoa</taxon>
        <taxon>Chordata</taxon>
        <taxon>Craniata</taxon>
        <taxon>Vertebrata</taxon>
        <taxon>Euteleostomi</taxon>
        <taxon>Actinopterygii</taxon>
        <taxon>Neopterygii</taxon>
        <taxon>Teleostei</taxon>
        <taxon>Albuliformes</taxon>
        <taxon>Albulidae</taxon>
        <taxon>Albula</taxon>
    </lineage>
</organism>
<keyword evidence="8 14" id="KW-0812">Transmembrane</keyword>
<comment type="subcellular location">
    <subcellularLocation>
        <location evidence="1">Secreted</location>
        <location evidence="1">Extracellular space</location>
        <location evidence="1">Extracellular matrix</location>
    </subcellularLocation>
    <subcellularLocation>
        <location evidence="14">Zona pellucida</location>
    </subcellularLocation>
    <subcellularLocation>
        <location evidence="14">Cell membrane</location>
        <topology evidence="14">Single-pass type I membrane protein</topology>
    </subcellularLocation>
</comment>
<proteinExistence type="inferred from homology"/>
<evidence type="ECO:0000256" key="11">
    <source>
        <dbReference type="ARBA" id="ARBA00023136"/>
    </source>
</evidence>
<evidence type="ECO:0000256" key="9">
    <source>
        <dbReference type="ARBA" id="ARBA00022729"/>
    </source>
</evidence>
<dbReference type="GO" id="GO:0035803">
    <property type="term" value="P:egg coat formation"/>
    <property type="evidence" value="ECO:0007669"/>
    <property type="project" value="UniProtKB-UniRule"/>
</dbReference>
<dbReference type="Gene3D" id="2.60.40.3210">
    <property type="entry name" value="Zona pellucida, ZP-N domain"/>
    <property type="match status" value="1"/>
</dbReference>
<dbReference type="Gene3D" id="2.60.40.4100">
    <property type="entry name" value="Zona pellucida, ZP-C domain"/>
    <property type="match status" value="1"/>
</dbReference>
<sequence>MEAKLVVGFVVLGLCGYLCDGQRWQQKTNTKAPATAQVIYRKPKLSQTPTVALPTVKTVLPQTPGVVRQTASVPKKTPGPTTQGVVKYPTLERPDVVKAYCGESSVQIEVEMDFLGIGHLIQPSDLTLGGCGPVGQDDSASVLLFETELHGCGSKLEMTEETLVYTFLLDYHPTALDGTPIVRTNHAEVSIKCHYTRLHNVSSNALKPTWIPYRSTLSAEDLLVLTMRIMQDGWRTERSDNMFFLGDLINIEASVVQANHVPLRVFVDTCVATLEPSMDAVPRYAFIEGKGCLMDSKLTSSRSKFLSREQDGKLQFQLDAFRFAQESRSSIYITCHLRATAAASASEGKACSFSIAANGWTSASGDDQACSCCDTGCSMRKGRSLAAETVHEADMVLGPLIVQRVVPDDDMVHEFQSNRLTAEDHRAAGVSPVAVVMAGMVAAVGLVCVVVLGAVLIRTRHKP</sequence>
<dbReference type="SMART" id="SM00241">
    <property type="entry name" value="ZP"/>
    <property type="match status" value="1"/>
</dbReference>
<accession>A0A8T2NT62</accession>
<evidence type="ECO:0000256" key="10">
    <source>
        <dbReference type="ARBA" id="ARBA00022989"/>
    </source>
</evidence>
<reference evidence="16" key="1">
    <citation type="thesis" date="2021" institute="BYU ScholarsArchive" country="Provo, UT, USA">
        <title>Applications of and Algorithms for Genome Assembly and Genomic Analyses with an Emphasis on Marine Teleosts.</title>
        <authorList>
            <person name="Pickett B.D."/>
        </authorList>
    </citation>
    <scope>NUCLEOTIDE SEQUENCE</scope>
    <source>
        <strain evidence="16">HI-2016</strain>
    </source>
</reference>
<dbReference type="AlphaFoldDB" id="A0A8T2NT62"/>
<feature type="chain" id="PRO_5035969742" description="Zona pellucida sperm-binding protein 3" evidence="14">
    <location>
        <begin position="22"/>
        <end position="463"/>
    </location>
</feature>
<evidence type="ECO:0000256" key="5">
    <source>
        <dbReference type="ARBA" id="ARBA00022525"/>
    </source>
</evidence>
<dbReference type="EMBL" id="JAFBMS010000021">
    <property type="protein sequence ID" value="KAG9344123.1"/>
    <property type="molecule type" value="Genomic_DNA"/>
</dbReference>
<gene>
    <name evidence="16" type="ORF">JZ751_012605</name>
</gene>
<dbReference type="Proteomes" id="UP000824540">
    <property type="component" value="Unassembled WGS sequence"/>
</dbReference>
<dbReference type="OrthoDB" id="8880842at2759"/>
<dbReference type="PRINTS" id="PR00023">
    <property type="entry name" value="ZPELLUCIDA"/>
</dbReference>
<comment type="similarity">
    <text evidence="2 14">Belongs to the ZP domain family. ZPC subfamily.</text>
</comment>
<dbReference type="GO" id="GO:0005886">
    <property type="term" value="C:plasma membrane"/>
    <property type="evidence" value="ECO:0007669"/>
    <property type="project" value="UniProtKB-SubCell"/>
</dbReference>
<keyword evidence="11 14" id="KW-0472">Membrane</keyword>
<comment type="caution">
    <text evidence="16">The sequence shown here is derived from an EMBL/GenBank/DDBJ whole genome shotgun (WGS) entry which is preliminary data.</text>
</comment>
<dbReference type="InterPro" id="IPR042235">
    <property type="entry name" value="ZP-C_dom"/>
</dbReference>
<protein>
    <recommendedName>
        <fullName evidence="3 14">Zona pellucida sperm-binding protein 3</fullName>
    </recommendedName>
</protein>
<name>A0A8T2NT62_9TELE</name>
<evidence type="ECO:0000256" key="12">
    <source>
        <dbReference type="ARBA" id="ARBA00023157"/>
    </source>
</evidence>
<dbReference type="GO" id="GO:0007339">
    <property type="term" value="P:binding of sperm to zona pellucida"/>
    <property type="evidence" value="ECO:0007669"/>
    <property type="project" value="UniProtKB-UniRule"/>
</dbReference>
<keyword evidence="4 14" id="KW-1003">Cell membrane</keyword>
<dbReference type="PROSITE" id="PS51034">
    <property type="entry name" value="ZP_2"/>
    <property type="match status" value="1"/>
</dbReference>
<keyword evidence="12 14" id="KW-1015">Disulfide bond</keyword>
<evidence type="ECO:0000256" key="3">
    <source>
        <dbReference type="ARBA" id="ARBA00017980"/>
    </source>
</evidence>
<evidence type="ECO:0000313" key="17">
    <source>
        <dbReference type="Proteomes" id="UP000824540"/>
    </source>
</evidence>
<evidence type="ECO:0000256" key="4">
    <source>
        <dbReference type="ARBA" id="ARBA00022475"/>
    </source>
</evidence>
<keyword evidence="6 14" id="KW-0272">Extracellular matrix</keyword>
<evidence type="ECO:0000256" key="13">
    <source>
        <dbReference type="ARBA" id="ARBA00023180"/>
    </source>
</evidence>
<dbReference type="InterPro" id="IPR055355">
    <property type="entry name" value="ZP-C"/>
</dbReference>
<keyword evidence="13" id="KW-0325">Glycoprotein</keyword>
<dbReference type="InterPro" id="IPR001507">
    <property type="entry name" value="ZP_dom"/>
</dbReference>
<dbReference type="InterPro" id="IPR055356">
    <property type="entry name" value="ZP-N"/>
</dbReference>
<dbReference type="GO" id="GO:0032190">
    <property type="term" value="F:acrosin binding"/>
    <property type="evidence" value="ECO:0007669"/>
    <property type="project" value="TreeGrafter"/>
</dbReference>
<dbReference type="Pfam" id="PF00100">
    <property type="entry name" value="Zona_pellucida"/>
    <property type="match status" value="1"/>
</dbReference>
<feature type="domain" description="ZP" evidence="15">
    <location>
        <begin position="100"/>
        <end position="358"/>
    </location>
</feature>
<dbReference type="InterPro" id="IPR048290">
    <property type="entry name" value="ZP_chr"/>
</dbReference>
<keyword evidence="9 14" id="KW-0732">Signal</keyword>
<comment type="PTM">
    <text evidence="14">Proteolytically cleaved before the transmembrane segment to yield the secreted ectodomain incorporated in the zona pellucida.</text>
</comment>
<keyword evidence="5 14" id="KW-0964">Secreted</keyword>